<dbReference type="GO" id="GO:0016758">
    <property type="term" value="F:hexosyltransferase activity"/>
    <property type="evidence" value="ECO:0007669"/>
    <property type="project" value="TreeGrafter"/>
</dbReference>
<evidence type="ECO:0000256" key="2">
    <source>
        <dbReference type="ARBA" id="ARBA00022679"/>
    </source>
</evidence>
<keyword evidence="1" id="KW-0328">Glycosyltransferase</keyword>
<evidence type="ECO:0000256" key="1">
    <source>
        <dbReference type="ARBA" id="ARBA00022676"/>
    </source>
</evidence>
<dbReference type="STRING" id="639004.SAMN04488239_10617"/>
<dbReference type="EMBL" id="FMZV01000006">
    <property type="protein sequence ID" value="SDD24547.1"/>
    <property type="molecule type" value="Genomic_DNA"/>
</dbReference>
<accession>A0A1G6T7W9</accession>
<dbReference type="InterPro" id="IPR004629">
    <property type="entry name" value="WecG_TagA_CpsF"/>
</dbReference>
<protein>
    <submittedName>
        <fullName evidence="3">Polymer biosynthesis protein, WecB/TagA/CpsF family</fullName>
    </submittedName>
</protein>
<keyword evidence="2" id="KW-0808">Transferase</keyword>
<sequence>MEFHFGSNRIKVNMATGAELMAEVRRRFRAGEGFALATINLDHLVKLAVDPEFASAYAAQDLVVADGRPIVALSRLAGRPVALLPGSDLVFPLAELAAEEAVPVALVGSSEAALADARRVLEGHAPGLSVVWIHAPPYGFDPRGAAAAAILSELATRGVGLCFLALGAPRQEILAQRGRELAPGVGFASVGAGLDFLGGHQVRAPRWMRRVGLEWLWRMLSNPVRLVPRYARCAAILPGQVAAARRLRRTGSQIKSRTTRPR</sequence>
<evidence type="ECO:0000313" key="4">
    <source>
        <dbReference type="Proteomes" id="UP000199628"/>
    </source>
</evidence>
<dbReference type="CDD" id="cd06533">
    <property type="entry name" value="Glyco_transf_WecG_TagA"/>
    <property type="match status" value="1"/>
</dbReference>
<dbReference type="Pfam" id="PF03808">
    <property type="entry name" value="Glyco_tran_WecG"/>
    <property type="match status" value="1"/>
</dbReference>
<dbReference type="PANTHER" id="PTHR34136:SF1">
    <property type="entry name" value="UDP-N-ACETYL-D-MANNOSAMINURONIC ACID TRANSFERASE"/>
    <property type="match status" value="1"/>
</dbReference>
<dbReference type="NCBIfam" id="TIGR00696">
    <property type="entry name" value="wecG_tagA_cpsF"/>
    <property type="match status" value="1"/>
</dbReference>
<dbReference type="PANTHER" id="PTHR34136">
    <property type="match status" value="1"/>
</dbReference>
<keyword evidence="4" id="KW-1185">Reference proteome</keyword>
<dbReference type="AlphaFoldDB" id="A0A1G6T7W9"/>
<evidence type="ECO:0000313" key="3">
    <source>
        <dbReference type="EMBL" id="SDD24547.1"/>
    </source>
</evidence>
<dbReference type="RefSeq" id="WP_425441132.1">
    <property type="nucleotide sequence ID" value="NZ_FMZV01000006.1"/>
</dbReference>
<gene>
    <name evidence="3" type="ORF">SAMN04488239_10617</name>
</gene>
<dbReference type="Proteomes" id="UP000199628">
    <property type="component" value="Unassembled WGS sequence"/>
</dbReference>
<name>A0A1G6T7W9_9RHOB</name>
<proteinExistence type="predicted"/>
<organism evidence="3 4">
    <name type="scientific">Ruegeria marina</name>
    <dbReference type="NCBI Taxonomy" id="639004"/>
    <lineage>
        <taxon>Bacteria</taxon>
        <taxon>Pseudomonadati</taxon>
        <taxon>Pseudomonadota</taxon>
        <taxon>Alphaproteobacteria</taxon>
        <taxon>Rhodobacterales</taxon>
        <taxon>Roseobacteraceae</taxon>
        <taxon>Ruegeria</taxon>
    </lineage>
</organism>
<reference evidence="4" key="1">
    <citation type="submission" date="2016-10" db="EMBL/GenBank/DDBJ databases">
        <authorList>
            <person name="Varghese N."/>
            <person name="Submissions S."/>
        </authorList>
    </citation>
    <scope>NUCLEOTIDE SEQUENCE [LARGE SCALE GENOMIC DNA]</scope>
    <source>
        <strain evidence="4">CGMCC 1.9108</strain>
    </source>
</reference>